<organism evidence="1 2">
    <name type="scientific">Cyprinus carpio</name>
    <name type="common">Common carp</name>
    <dbReference type="NCBI Taxonomy" id="7962"/>
    <lineage>
        <taxon>Eukaryota</taxon>
        <taxon>Metazoa</taxon>
        <taxon>Chordata</taxon>
        <taxon>Craniata</taxon>
        <taxon>Vertebrata</taxon>
        <taxon>Euteleostomi</taxon>
        <taxon>Actinopterygii</taxon>
        <taxon>Neopterygii</taxon>
        <taxon>Teleostei</taxon>
        <taxon>Ostariophysi</taxon>
        <taxon>Cypriniformes</taxon>
        <taxon>Cyprinidae</taxon>
        <taxon>Cyprininae</taxon>
        <taxon>Cyprinus</taxon>
    </lineage>
</organism>
<dbReference type="Gene3D" id="2.40.50.40">
    <property type="match status" value="1"/>
</dbReference>
<dbReference type="GO" id="GO:0008009">
    <property type="term" value="F:chemokine activity"/>
    <property type="evidence" value="ECO:0007669"/>
    <property type="project" value="InterPro"/>
</dbReference>
<evidence type="ECO:0000313" key="2">
    <source>
        <dbReference type="Proteomes" id="UP000694701"/>
    </source>
</evidence>
<dbReference type="GO" id="GO:0006955">
    <property type="term" value="P:immune response"/>
    <property type="evidence" value="ECO:0007669"/>
    <property type="project" value="InterPro"/>
</dbReference>
<dbReference type="GO" id="GO:0005576">
    <property type="term" value="C:extracellular region"/>
    <property type="evidence" value="ECO:0007669"/>
    <property type="project" value="InterPro"/>
</dbReference>
<sequence>TPCILATVHFYCHVTMYFGTTHHFSVAAAVPERCCFNFIDFPIPTEKIVSALKTGSKCPGPGIV</sequence>
<dbReference type="Ensembl" id="ENSCCRT00020052135.1">
    <property type="protein sequence ID" value="ENSCCRP00020047836.1"/>
    <property type="gene ID" value="ENSCCRG00020021259.1"/>
</dbReference>
<dbReference type="SUPFAM" id="SSF54117">
    <property type="entry name" value="Interleukin 8-like chemokines"/>
    <property type="match status" value="1"/>
</dbReference>
<reference evidence="1" key="1">
    <citation type="submission" date="2025-08" db="UniProtKB">
        <authorList>
            <consortium name="Ensembl"/>
        </authorList>
    </citation>
    <scope>IDENTIFICATION</scope>
</reference>
<proteinExistence type="predicted"/>
<protein>
    <submittedName>
        <fullName evidence="1">Chemokine (C-C motif) ligand 39, duplicate 2</fullName>
    </submittedName>
</protein>
<dbReference type="Proteomes" id="UP000694701">
    <property type="component" value="Unplaced"/>
</dbReference>
<accession>A0A8C2F054</accession>
<evidence type="ECO:0000313" key="1">
    <source>
        <dbReference type="Ensembl" id="ENSCCRP00020047836.1"/>
    </source>
</evidence>
<dbReference type="InterPro" id="IPR036048">
    <property type="entry name" value="Interleukin_8-like_sf"/>
</dbReference>
<name>A0A8C2F054_CYPCA</name>
<dbReference type="AlphaFoldDB" id="A0A8C2F054"/>